<keyword evidence="1" id="KW-0472">Membrane</keyword>
<sequence length="238" mass="27050">MEIKRTTIENKTLEPLKQPAAISEHEVQKERKQSKLAFTSQFQIITRNNEIGILLASLSDGKIIEETLSKEMDTVLQLFSKLHTLSKEGRQSEQIYEQIVRSLQGLIKQAHVKEIPLLDGTYDFAAVQLSFGRKVLIPLLDVSALVARVEQDSSQGNINLMMTVITAYMTKLSNETILISGTDRLAKEHDASVWRALAEMNMTQLSHQLKDGVQKHKWSITICFLFIWIICSMLIHMI</sequence>
<gene>
    <name evidence="3" type="ORF">D0U04_03270</name>
    <name evidence="2" type="ORF">DJ93_4102</name>
</gene>
<keyword evidence="1" id="KW-1133">Transmembrane helix</keyword>
<evidence type="ECO:0000256" key="1">
    <source>
        <dbReference type="SAM" id="Phobius"/>
    </source>
</evidence>
<dbReference type="AlphaFoldDB" id="A0A090ZIZ2"/>
<organism evidence="2 4">
    <name type="scientific">Bacillus clarus</name>
    <dbReference type="NCBI Taxonomy" id="2338372"/>
    <lineage>
        <taxon>Bacteria</taxon>
        <taxon>Bacillati</taxon>
        <taxon>Bacillota</taxon>
        <taxon>Bacilli</taxon>
        <taxon>Bacillales</taxon>
        <taxon>Bacillaceae</taxon>
        <taxon>Bacillus</taxon>
        <taxon>Bacillus cereus group</taxon>
    </lineage>
</organism>
<feature type="transmembrane region" description="Helical" evidence="1">
    <location>
        <begin position="218"/>
        <end position="237"/>
    </location>
</feature>
<dbReference type="EMBL" id="JMQC01000008">
    <property type="protein sequence ID" value="KFN04181.1"/>
    <property type="molecule type" value="Genomic_DNA"/>
</dbReference>
<accession>A0A090ZIZ2</accession>
<name>A0A090ZIZ2_9BACI</name>
<evidence type="ECO:0000313" key="3">
    <source>
        <dbReference type="EMBL" id="RFT68485.1"/>
    </source>
</evidence>
<dbReference type="RefSeq" id="WP_042982980.1">
    <property type="nucleotide sequence ID" value="NZ_JMQC01000008.1"/>
</dbReference>
<dbReference type="PATRIC" id="fig|1405.8.peg.4210"/>
<proteinExistence type="predicted"/>
<evidence type="ECO:0000313" key="5">
    <source>
        <dbReference type="Proteomes" id="UP000264294"/>
    </source>
</evidence>
<reference evidence="2 4" key="1">
    <citation type="submission" date="2014-04" db="EMBL/GenBank/DDBJ databases">
        <authorList>
            <person name="Bishop-Lilly K.A."/>
            <person name="Broomall S.M."/>
            <person name="Chain P.S."/>
            <person name="Chertkov O."/>
            <person name="Coyne S.R."/>
            <person name="Daligault H.E."/>
            <person name="Davenport K.W."/>
            <person name="Erkkila T."/>
            <person name="Frey K.G."/>
            <person name="Gibbons H.S."/>
            <person name="Gu W."/>
            <person name="Jaissle J."/>
            <person name="Johnson S.L."/>
            <person name="Koroleva G.I."/>
            <person name="Ladner J.T."/>
            <person name="Lo C.-C."/>
            <person name="Minogue T.D."/>
            <person name="Munk C."/>
            <person name="Palacios G.F."/>
            <person name="Redden C.L."/>
            <person name="Rosenzweig C.N."/>
            <person name="Scholz M.B."/>
            <person name="Teshima H."/>
            <person name="Xu Y."/>
        </authorList>
    </citation>
    <scope>NUCLEOTIDE SEQUENCE [LARGE SCALE GENOMIC DNA]</scope>
    <source>
        <strain evidence="2 4">BHP</strain>
    </source>
</reference>
<keyword evidence="1" id="KW-0812">Transmembrane</keyword>
<dbReference type="EMBL" id="QVOD01000002">
    <property type="protein sequence ID" value="RFT68485.1"/>
    <property type="molecule type" value="Genomic_DNA"/>
</dbReference>
<protein>
    <submittedName>
        <fullName evidence="2">Uncharacterized protein</fullName>
    </submittedName>
</protein>
<dbReference type="Proteomes" id="UP000029389">
    <property type="component" value="Unassembled WGS sequence"/>
</dbReference>
<reference evidence="3 5" key="2">
    <citation type="submission" date="2018-08" db="EMBL/GenBank/DDBJ databases">
        <title>Bacillus clarus sp. nov. strain PS00077A.</title>
        <authorList>
            <person name="Mendez Acevedo M."/>
            <person name="Carroll L."/>
            <person name="Mukherjee M."/>
            <person name="Wiedmann M."/>
            <person name="Kovac J."/>
        </authorList>
    </citation>
    <scope>NUCLEOTIDE SEQUENCE [LARGE SCALE GENOMIC DNA]</scope>
    <source>
        <strain evidence="3 5">PS00077A</strain>
    </source>
</reference>
<comment type="caution">
    <text evidence="2">The sequence shown here is derived from an EMBL/GenBank/DDBJ whole genome shotgun (WGS) entry which is preliminary data.</text>
</comment>
<evidence type="ECO:0000313" key="4">
    <source>
        <dbReference type="Proteomes" id="UP000029389"/>
    </source>
</evidence>
<keyword evidence="5" id="KW-1185">Reference proteome</keyword>
<dbReference type="STRING" id="1405.B7492_08990"/>
<evidence type="ECO:0000313" key="2">
    <source>
        <dbReference type="EMBL" id="KFN04181.1"/>
    </source>
</evidence>
<dbReference type="Proteomes" id="UP000264294">
    <property type="component" value="Unassembled WGS sequence"/>
</dbReference>